<evidence type="ECO:0000313" key="11">
    <source>
        <dbReference type="EMBL" id="MBC3910495.1"/>
    </source>
</evidence>
<comment type="pathway">
    <text evidence="9">Sulfur metabolism; glutathione metabolism.</text>
</comment>
<feature type="chain" id="PRO_5045832566" description="Glutathione hydrolase proenzyme" evidence="10">
    <location>
        <begin position="29"/>
        <end position="581"/>
    </location>
</feature>
<name>A0ABR6ZGP0_9BURK</name>
<keyword evidence="12" id="KW-1185">Reference proteome</keyword>
<comment type="catalytic activity">
    <reaction evidence="8 9">
        <text>an N-terminal (5-L-glutamyl)-[peptide] + an alpha-amino acid = 5-L-glutamyl amino acid + an N-terminal L-alpha-aminoacyl-[peptide]</text>
        <dbReference type="Rhea" id="RHEA:23904"/>
        <dbReference type="Rhea" id="RHEA-COMP:9780"/>
        <dbReference type="Rhea" id="RHEA-COMP:9795"/>
        <dbReference type="ChEBI" id="CHEBI:77644"/>
        <dbReference type="ChEBI" id="CHEBI:78597"/>
        <dbReference type="ChEBI" id="CHEBI:78599"/>
        <dbReference type="ChEBI" id="CHEBI:78608"/>
        <dbReference type="EC" id="2.3.2.2"/>
    </reaction>
</comment>
<protein>
    <recommendedName>
        <fullName evidence="9">Glutathione hydrolase proenzyme</fullName>
        <ecNumber evidence="9">2.3.2.2</ecNumber>
        <ecNumber evidence="9">3.4.19.13</ecNumber>
    </recommendedName>
    <component>
        <recommendedName>
            <fullName evidence="9">Glutathione hydrolase large chain</fullName>
        </recommendedName>
    </component>
    <component>
        <recommendedName>
            <fullName evidence="9">Glutathione hydrolase small chain</fullName>
        </recommendedName>
    </component>
</protein>
<dbReference type="PROSITE" id="PS00462">
    <property type="entry name" value="G_GLU_TRANSPEPTIDASE"/>
    <property type="match status" value="1"/>
</dbReference>
<keyword evidence="6 9" id="KW-0865">Zymogen</keyword>
<dbReference type="InterPro" id="IPR043137">
    <property type="entry name" value="GGT_ssub_C"/>
</dbReference>
<dbReference type="SUPFAM" id="SSF56235">
    <property type="entry name" value="N-terminal nucleophile aminohydrolases (Ntn hydrolases)"/>
    <property type="match status" value="1"/>
</dbReference>
<dbReference type="Gene3D" id="3.60.20.40">
    <property type="match status" value="1"/>
</dbReference>
<evidence type="ECO:0000256" key="2">
    <source>
        <dbReference type="ARBA" id="ARBA00001089"/>
    </source>
</evidence>
<comment type="PTM">
    <text evidence="9">Cleaved by autocatalysis into a large and a small subunit.</text>
</comment>
<keyword evidence="4 9" id="KW-0808">Transferase</keyword>
<evidence type="ECO:0000256" key="10">
    <source>
        <dbReference type="SAM" id="SignalP"/>
    </source>
</evidence>
<keyword evidence="9" id="KW-0317">Glutathione biosynthesis</keyword>
<proteinExistence type="inferred from homology"/>
<dbReference type="InterPro" id="IPR043138">
    <property type="entry name" value="GGT_lsub"/>
</dbReference>
<evidence type="ECO:0000256" key="1">
    <source>
        <dbReference type="ARBA" id="ARBA00001049"/>
    </source>
</evidence>
<dbReference type="PANTHER" id="PTHR43199">
    <property type="entry name" value="GLUTATHIONE HYDROLASE"/>
    <property type="match status" value="1"/>
</dbReference>
<sequence>MPSPSSRKLCLSLLIQLCFALVSPASQAQLAAGIKYDTSYPIISPVYAKSGMVATEQALATQVGLDILKRGGNAVDAAVAVGFALAVVLPNAGNIGGGGFMVIHDSKSGKDIALDFRELAPEKASRDMYLDANGKVISGKSLYSHLAVGVPGTVAGMDLALRKYGSMTWKDVIAPAIRLADQGFEISPHLAELIDSSKNQLGKWPASKAIFFKDGKPLLAGERLLQKDLAQSLRLIAEQGPSAFYEGAIAKKIVAEMQQHDGLISTSDLKNYKAVERIPVRGNYRGFEVVSMPPPSSGGVHIIQMLNMLEHYPLKEQGANSAQTLHQLSEVMKLAYADRSEFLGDPDYYKVPTKALTSRAYADDLVKKIHADRATPSAEIKPGKPLPYESDQTTHYSVADKFGNVVATTYTLNLNFGSGIVATGTGIVLNNEMDDFSVKAGVPNAFGLLGGDANAVHGWKRPLSSMSPTIVLKDGKPYLVTGSPGGSRIITTTLQTILNVIDHGMNVAEATISPRIHQQWMPDQLRFEKGISIDTLRLLEQKGQVLRPAATLGKTQTIQIMPQGFAGYSDPRNPDGSALGF</sequence>
<feature type="signal peptide" evidence="10">
    <location>
        <begin position="1"/>
        <end position="28"/>
    </location>
</feature>
<dbReference type="PRINTS" id="PR01210">
    <property type="entry name" value="GGTRANSPTASE"/>
</dbReference>
<evidence type="ECO:0000256" key="4">
    <source>
        <dbReference type="ARBA" id="ARBA00022679"/>
    </source>
</evidence>
<keyword evidence="5 9" id="KW-0378">Hydrolase</keyword>
<dbReference type="NCBIfam" id="TIGR00066">
    <property type="entry name" value="g_glut_trans"/>
    <property type="match status" value="1"/>
</dbReference>
<keyword evidence="7 9" id="KW-0012">Acyltransferase</keyword>
<comment type="similarity">
    <text evidence="3 9">Belongs to the gamma-glutamyltransferase family.</text>
</comment>
<evidence type="ECO:0000256" key="6">
    <source>
        <dbReference type="ARBA" id="ARBA00023145"/>
    </source>
</evidence>
<evidence type="ECO:0000256" key="5">
    <source>
        <dbReference type="ARBA" id="ARBA00022801"/>
    </source>
</evidence>
<keyword evidence="10" id="KW-0732">Signal</keyword>
<dbReference type="GO" id="GO:0103068">
    <property type="term" value="F:leukotriene C4 gamma-glutamyl transferase activity"/>
    <property type="evidence" value="ECO:0007669"/>
    <property type="project" value="UniProtKB-EC"/>
</dbReference>
<organism evidence="11 12">
    <name type="scientific">Undibacterium umbellatum</name>
    <dbReference type="NCBI Taxonomy" id="2762300"/>
    <lineage>
        <taxon>Bacteria</taxon>
        <taxon>Pseudomonadati</taxon>
        <taxon>Pseudomonadota</taxon>
        <taxon>Betaproteobacteria</taxon>
        <taxon>Burkholderiales</taxon>
        <taxon>Oxalobacteraceae</taxon>
        <taxon>Undibacterium</taxon>
    </lineage>
</organism>
<comment type="catalytic activity">
    <reaction evidence="2 9">
        <text>glutathione + H2O = L-cysteinylglycine + L-glutamate</text>
        <dbReference type="Rhea" id="RHEA:28807"/>
        <dbReference type="ChEBI" id="CHEBI:15377"/>
        <dbReference type="ChEBI" id="CHEBI:29985"/>
        <dbReference type="ChEBI" id="CHEBI:57925"/>
        <dbReference type="ChEBI" id="CHEBI:61694"/>
        <dbReference type="EC" id="3.4.19.13"/>
    </reaction>
</comment>
<evidence type="ECO:0000256" key="9">
    <source>
        <dbReference type="RuleBase" id="RU368036"/>
    </source>
</evidence>
<dbReference type="InterPro" id="IPR000101">
    <property type="entry name" value="GGT_peptidase"/>
</dbReference>
<comment type="caution">
    <text evidence="11">The sequence shown here is derived from an EMBL/GenBank/DDBJ whole genome shotgun (WGS) entry which is preliminary data.</text>
</comment>
<evidence type="ECO:0000256" key="3">
    <source>
        <dbReference type="ARBA" id="ARBA00009381"/>
    </source>
</evidence>
<reference evidence="11 12" key="1">
    <citation type="submission" date="2020-08" db="EMBL/GenBank/DDBJ databases">
        <title>Novel species isolated from subtropical streams in China.</title>
        <authorList>
            <person name="Lu H."/>
        </authorList>
    </citation>
    <scope>NUCLEOTIDE SEQUENCE [LARGE SCALE GENOMIC DNA]</scope>
    <source>
        <strain evidence="11 12">NL8W</strain>
    </source>
</reference>
<accession>A0ABR6ZGP0</accession>
<dbReference type="Proteomes" id="UP000646911">
    <property type="component" value="Unassembled WGS sequence"/>
</dbReference>
<dbReference type="PANTHER" id="PTHR43199:SF1">
    <property type="entry name" value="GLUTATHIONE HYDROLASE PROENZYME"/>
    <property type="match status" value="1"/>
</dbReference>
<comment type="subunit">
    <text evidence="9">This enzyme consists of two polypeptide chains, which are synthesized in precursor form from a single polypeptide.</text>
</comment>
<evidence type="ECO:0000256" key="7">
    <source>
        <dbReference type="ARBA" id="ARBA00023315"/>
    </source>
</evidence>
<gene>
    <name evidence="11" type="primary">ggt</name>
    <name evidence="11" type="ORF">H8L47_23295</name>
</gene>
<dbReference type="EMBL" id="JACOFX010000017">
    <property type="protein sequence ID" value="MBC3910495.1"/>
    <property type="molecule type" value="Genomic_DNA"/>
</dbReference>
<dbReference type="InterPro" id="IPR055262">
    <property type="entry name" value="GGT_CS"/>
</dbReference>
<dbReference type="InterPro" id="IPR051792">
    <property type="entry name" value="GGT_bact"/>
</dbReference>
<evidence type="ECO:0000313" key="12">
    <source>
        <dbReference type="Proteomes" id="UP000646911"/>
    </source>
</evidence>
<dbReference type="EC" id="2.3.2.2" evidence="9"/>
<dbReference type="Gene3D" id="1.10.246.130">
    <property type="match status" value="1"/>
</dbReference>
<dbReference type="RefSeq" id="WP_186956003.1">
    <property type="nucleotide sequence ID" value="NZ_JACOFX010000017.1"/>
</dbReference>
<dbReference type="EC" id="3.4.19.13" evidence="9"/>
<dbReference type="InterPro" id="IPR029055">
    <property type="entry name" value="Ntn_hydrolases_N"/>
</dbReference>
<evidence type="ECO:0000256" key="8">
    <source>
        <dbReference type="ARBA" id="ARBA00047417"/>
    </source>
</evidence>
<dbReference type="Pfam" id="PF01019">
    <property type="entry name" value="G_glu_transpept"/>
    <property type="match status" value="1"/>
</dbReference>
<comment type="catalytic activity">
    <reaction evidence="1 9">
        <text>an S-substituted glutathione + H2O = an S-substituted L-cysteinylglycine + L-glutamate</text>
        <dbReference type="Rhea" id="RHEA:59468"/>
        <dbReference type="ChEBI" id="CHEBI:15377"/>
        <dbReference type="ChEBI" id="CHEBI:29985"/>
        <dbReference type="ChEBI" id="CHEBI:90779"/>
        <dbReference type="ChEBI" id="CHEBI:143103"/>
        <dbReference type="EC" id="3.4.19.13"/>
    </reaction>
</comment>